<proteinExistence type="predicted"/>
<sequence length="317" mass="33390">MRRTRNWIVAIAAVGVLGGAGLVGVGMMRDNSASSPLGTFSDAANAAPAPASTGSARVRAQAAPAPTGPSAAQLAAQERAKRVKALDAALKKYAAGAPEFSVAVLDRRTGQRYAFRGSEKYETASVVKVQVLACLLLKAQDAGRDLTATELSLAKRMIRLSDNDATTSLFAKLGRASGLGACNKRLGLTQTKVNSAWGLTRTTVNDQVRLLSELVDTTGPLDAGSRQVAYTLMSTVDDSQDWGVPAVARSGEKFTVKNGWLARSTENYRWIINSVGRVTGPGTDISIAVLSHDNGTMSGGITSVQKVAKLTRQHLKY</sequence>
<keyword evidence="2" id="KW-0472">Membrane</keyword>
<comment type="caution">
    <text evidence="4">The sequence shown here is derived from an EMBL/GenBank/DDBJ whole genome shotgun (WGS) entry which is preliminary data.</text>
</comment>
<dbReference type="PANTHER" id="PTHR35333">
    <property type="entry name" value="BETA-LACTAMASE"/>
    <property type="match status" value="1"/>
</dbReference>
<keyword evidence="2" id="KW-0812">Transmembrane</keyword>
<dbReference type="SUPFAM" id="SSF56601">
    <property type="entry name" value="beta-lactamase/transpeptidase-like"/>
    <property type="match status" value="1"/>
</dbReference>
<dbReference type="Pfam" id="PF13354">
    <property type="entry name" value="Beta-lactamase2"/>
    <property type="match status" value="1"/>
</dbReference>
<gene>
    <name evidence="4" type="ORF">BKA14_008062</name>
</gene>
<keyword evidence="2" id="KW-1133">Transmembrane helix</keyword>
<dbReference type="InterPro" id="IPR045155">
    <property type="entry name" value="Beta-lactam_cat"/>
</dbReference>
<feature type="domain" description="Beta-lactamase class A catalytic" evidence="3">
    <location>
        <begin position="152"/>
        <end position="285"/>
    </location>
</feature>
<dbReference type="GO" id="GO:0046677">
    <property type="term" value="P:response to antibiotic"/>
    <property type="evidence" value="ECO:0007669"/>
    <property type="project" value="InterPro"/>
</dbReference>
<dbReference type="AlphaFoldDB" id="A0A7W7G6T8"/>
<dbReference type="GO" id="GO:0008800">
    <property type="term" value="F:beta-lactamase activity"/>
    <property type="evidence" value="ECO:0007669"/>
    <property type="project" value="InterPro"/>
</dbReference>
<dbReference type="EMBL" id="JACHMF010000001">
    <property type="protein sequence ID" value="MBB4697914.1"/>
    <property type="molecule type" value="Genomic_DNA"/>
</dbReference>
<dbReference type="PANTHER" id="PTHR35333:SF3">
    <property type="entry name" value="BETA-LACTAMASE-TYPE TRANSPEPTIDASE FOLD CONTAINING PROTEIN"/>
    <property type="match status" value="1"/>
</dbReference>
<feature type="transmembrane region" description="Helical" evidence="2">
    <location>
        <begin position="7"/>
        <end position="28"/>
    </location>
</feature>
<organism evidence="4 5">
    <name type="scientific">Paractinoplanes abujensis</name>
    <dbReference type="NCBI Taxonomy" id="882441"/>
    <lineage>
        <taxon>Bacteria</taxon>
        <taxon>Bacillati</taxon>
        <taxon>Actinomycetota</taxon>
        <taxon>Actinomycetes</taxon>
        <taxon>Micromonosporales</taxon>
        <taxon>Micromonosporaceae</taxon>
        <taxon>Paractinoplanes</taxon>
    </lineage>
</organism>
<evidence type="ECO:0000259" key="3">
    <source>
        <dbReference type="Pfam" id="PF13354"/>
    </source>
</evidence>
<evidence type="ECO:0000313" key="4">
    <source>
        <dbReference type="EMBL" id="MBB4697914.1"/>
    </source>
</evidence>
<dbReference type="Gene3D" id="3.40.710.10">
    <property type="entry name" value="DD-peptidase/beta-lactamase superfamily"/>
    <property type="match status" value="1"/>
</dbReference>
<accession>A0A7W7G6T8</accession>
<dbReference type="GO" id="GO:0030655">
    <property type="term" value="P:beta-lactam antibiotic catabolic process"/>
    <property type="evidence" value="ECO:0007669"/>
    <property type="project" value="InterPro"/>
</dbReference>
<evidence type="ECO:0000313" key="5">
    <source>
        <dbReference type="Proteomes" id="UP000542742"/>
    </source>
</evidence>
<dbReference type="Proteomes" id="UP000542742">
    <property type="component" value="Unassembled WGS sequence"/>
</dbReference>
<keyword evidence="5" id="KW-1185">Reference proteome</keyword>
<dbReference type="InterPro" id="IPR012338">
    <property type="entry name" value="Beta-lactam/transpept-like"/>
</dbReference>
<evidence type="ECO:0000256" key="2">
    <source>
        <dbReference type="SAM" id="Phobius"/>
    </source>
</evidence>
<name>A0A7W7G6T8_9ACTN</name>
<dbReference type="InterPro" id="IPR000871">
    <property type="entry name" value="Beta-lactam_class-A"/>
</dbReference>
<evidence type="ECO:0000256" key="1">
    <source>
        <dbReference type="SAM" id="MobiDB-lite"/>
    </source>
</evidence>
<feature type="region of interest" description="Disordered" evidence="1">
    <location>
        <begin position="46"/>
        <end position="68"/>
    </location>
</feature>
<reference evidence="4 5" key="1">
    <citation type="submission" date="2020-08" db="EMBL/GenBank/DDBJ databases">
        <title>Sequencing the genomes of 1000 actinobacteria strains.</title>
        <authorList>
            <person name="Klenk H.-P."/>
        </authorList>
    </citation>
    <scope>NUCLEOTIDE SEQUENCE [LARGE SCALE GENOMIC DNA]</scope>
    <source>
        <strain evidence="4 5">DSM 45518</strain>
    </source>
</reference>
<protein>
    <recommendedName>
        <fullName evidence="3">Beta-lactamase class A catalytic domain-containing protein</fullName>
    </recommendedName>
</protein>
<dbReference type="RefSeq" id="WP_239092658.1">
    <property type="nucleotide sequence ID" value="NZ_BOMC01000025.1"/>
</dbReference>